<accession>A0A6J6L5Y1</accession>
<dbReference type="AlphaFoldDB" id="A0A6J6L5Y1"/>
<dbReference type="InterPro" id="IPR001303">
    <property type="entry name" value="Aldolase_II/adducin_N"/>
</dbReference>
<gene>
    <name evidence="2" type="ORF">UFOPK2237_00770</name>
</gene>
<evidence type="ECO:0000313" key="2">
    <source>
        <dbReference type="EMBL" id="CAB4655685.1"/>
    </source>
</evidence>
<dbReference type="InterPro" id="IPR051017">
    <property type="entry name" value="Aldolase-II_Adducin_sf"/>
</dbReference>
<protein>
    <submittedName>
        <fullName evidence="2">Unannotated protein</fullName>
    </submittedName>
</protein>
<dbReference type="NCBIfam" id="NF005068">
    <property type="entry name" value="PRK06486.1"/>
    <property type="match status" value="1"/>
</dbReference>
<dbReference type="NCBIfam" id="NF005451">
    <property type="entry name" value="PRK07044.1"/>
    <property type="match status" value="1"/>
</dbReference>
<dbReference type="Gene3D" id="3.40.225.10">
    <property type="entry name" value="Class II aldolase/adducin N-terminal domain"/>
    <property type="match status" value="1"/>
</dbReference>
<proteinExistence type="predicted"/>
<dbReference type="GO" id="GO:0005856">
    <property type="term" value="C:cytoskeleton"/>
    <property type="evidence" value="ECO:0007669"/>
    <property type="project" value="TreeGrafter"/>
</dbReference>
<reference evidence="2" key="1">
    <citation type="submission" date="2020-05" db="EMBL/GenBank/DDBJ databases">
        <authorList>
            <person name="Chiriac C."/>
            <person name="Salcher M."/>
            <person name="Ghai R."/>
            <person name="Kavagutti S V."/>
        </authorList>
    </citation>
    <scope>NUCLEOTIDE SEQUENCE</scope>
</reference>
<dbReference type="SMART" id="SM01007">
    <property type="entry name" value="Aldolase_II"/>
    <property type="match status" value="1"/>
</dbReference>
<evidence type="ECO:0000259" key="1">
    <source>
        <dbReference type="SMART" id="SM01007"/>
    </source>
</evidence>
<dbReference type="SUPFAM" id="SSF53639">
    <property type="entry name" value="AraD/HMP-PK domain-like"/>
    <property type="match status" value="1"/>
</dbReference>
<dbReference type="GO" id="GO:0051015">
    <property type="term" value="F:actin filament binding"/>
    <property type="evidence" value="ECO:0007669"/>
    <property type="project" value="TreeGrafter"/>
</dbReference>
<dbReference type="Pfam" id="PF00596">
    <property type="entry name" value="Aldolase_II"/>
    <property type="match status" value="1"/>
</dbReference>
<dbReference type="PANTHER" id="PTHR10672">
    <property type="entry name" value="ADDUCIN"/>
    <property type="match status" value="1"/>
</dbReference>
<sequence>MSLTSPDEMLRVDPDPIRQARIDLAAAHRLAVFYGFHEGIDNHFTLLVPGYEDRFFLAPFGLHWSEIQASDFMIVDLDGTVYEGSGLVEETAFFIHAPMHGSARKLRAVLHTHMPYATALAMLDEPDLVMASQNALGYRDDVFYDCDYNGLALDRSEGERMTRALGEKSILLLRNHGIVTTGSTVAEAFHHLYFFERTAEVQVLAQSTGQMIREVPKDIVDMTVEQFKDSTHLDGYSRIDLHFAALKRMLDRSQPDYAA</sequence>
<dbReference type="EMBL" id="CAEZWI010000090">
    <property type="protein sequence ID" value="CAB4655685.1"/>
    <property type="molecule type" value="Genomic_DNA"/>
</dbReference>
<feature type="domain" description="Class II aldolase/adducin N-terminal" evidence="1">
    <location>
        <begin position="22"/>
        <end position="203"/>
    </location>
</feature>
<name>A0A6J6L5Y1_9ZZZZ</name>
<dbReference type="PANTHER" id="PTHR10672:SF3">
    <property type="entry name" value="PROTEIN HU-LI TAI SHAO"/>
    <property type="match status" value="1"/>
</dbReference>
<organism evidence="2">
    <name type="scientific">freshwater metagenome</name>
    <dbReference type="NCBI Taxonomy" id="449393"/>
    <lineage>
        <taxon>unclassified sequences</taxon>
        <taxon>metagenomes</taxon>
        <taxon>ecological metagenomes</taxon>
    </lineage>
</organism>
<dbReference type="InterPro" id="IPR036409">
    <property type="entry name" value="Aldolase_II/adducin_N_sf"/>
</dbReference>